<dbReference type="AlphaFoldDB" id="A0AAP9E7R3"/>
<dbReference type="EMBL" id="CP042275">
    <property type="protein sequence ID" value="QDY96384.1"/>
    <property type="molecule type" value="Genomic_DNA"/>
</dbReference>
<dbReference type="RefSeq" id="WP_099086288.1">
    <property type="nucleotide sequence ID" value="NZ_CP042275.2"/>
</dbReference>
<protein>
    <submittedName>
        <fullName evidence="2">Class I SAM-dependent methyltransferase</fullName>
    </submittedName>
</protein>
<keyword evidence="2" id="KW-0808">Transferase</keyword>
<gene>
    <name evidence="2" type="ORF">CG010_019680</name>
</gene>
<evidence type="ECO:0000313" key="2">
    <source>
        <dbReference type="EMBL" id="QDY96384.1"/>
    </source>
</evidence>
<dbReference type="Gene3D" id="3.40.50.150">
    <property type="entry name" value="Vaccinia Virus protein VP39"/>
    <property type="match status" value="1"/>
</dbReference>
<evidence type="ECO:0000259" key="1">
    <source>
        <dbReference type="Pfam" id="PF08241"/>
    </source>
</evidence>
<keyword evidence="2" id="KW-0489">Methyltransferase</keyword>
<dbReference type="SUPFAM" id="SSF53335">
    <property type="entry name" value="S-adenosyl-L-methionine-dependent methyltransferases"/>
    <property type="match status" value="1"/>
</dbReference>
<organism evidence="2 3">
    <name type="scientific">Agrobacterium tumefaciens</name>
    <dbReference type="NCBI Taxonomy" id="358"/>
    <lineage>
        <taxon>Bacteria</taxon>
        <taxon>Pseudomonadati</taxon>
        <taxon>Pseudomonadota</taxon>
        <taxon>Alphaproteobacteria</taxon>
        <taxon>Hyphomicrobiales</taxon>
        <taxon>Rhizobiaceae</taxon>
        <taxon>Rhizobium/Agrobacterium group</taxon>
        <taxon>Agrobacterium</taxon>
        <taxon>Agrobacterium tumefaciens complex</taxon>
    </lineage>
</organism>
<dbReference type="InterPro" id="IPR029063">
    <property type="entry name" value="SAM-dependent_MTases_sf"/>
</dbReference>
<dbReference type="CDD" id="cd02440">
    <property type="entry name" value="AdoMet_MTases"/>
    <property type="match status" value="1"/>
</dbReference>
<name>A0AAP9E7R3_AGRTU</name>
<accession>A0AAP9E7R3</accession>
<proteinExistence type="predicted"/>
<feature type="domain" description="Methyltransferase type 11" evidence="1">
    <location>
        <begin position="51"/>
        <end position="131"/>
    </location>
</feature>
<dbReference type="GO" id="GO:0008757">
    <property type="term" value="F:S-adenosylmethionine-dependent methyltransferase activity"/>
    <property type="evidence" value="ECO:0007669"/>
    <property type="project" value="InterPro"/>
</dbReference>
<dbReference type="Pfam" id="PF08241">
    <property type="entry name" value="Methyltransf_11"/>
    <property type="match status" value="1"/>
</dbReference>
<dbReference type="GO" id="GO:0032259">
    <property type="term" value="P:methylation"/>
    <property type="evidence" value="ECO:0007669"/>
    <property type="project" value="UniProtKB-KW"/>
</dbReference>
<evidence type="ECO:0000313" key="3">
    <source>
        <dbReference type="Proteomes" id="UP000222296"/>
    </source>
</evidence>
<dbReference type="InterPro" id="IPR013216">
    <property type="entry name" value="Methyltransf_11"/>
</dbReference>
<dbReference type="Proteomes" id="UP000222296">
    <property type="component" value="Chromosome Linear"/>
</dbReference>
<reference evidence="2 3" key="1">
    <citation type="journal article" date="2017" name="Genome Announc.">
        <title>Draft Genome Sequence of Agrobacterium tumefaciens Biovar 1 Strain 186, Isolated from Walnut.</title>
        <authorList>
            <person name="Poret-Peterson A.T."/>
            <person name="Bhatnagar S."/>
            <person name="McClean A.E."/>
            <person name="Kluepfel D.A."/>
        </authorList>
    </citation>
    <scope>NUCLEOTIDE SEQUENCE [LARGE SCALE GENOMIC DNA]</scope>
    <source>
        <strain evidence="2 3">186</strain>
    </source>
</reference>
<sequence length="368" mass="40812">MKYDYFDADYFQNGQTKGTVYNNYLEVARSSAIYREIAKLIFDVFRPKRTLEIGCATGIIVKHLNDLGVEAHGIDVSEWAISNREHENVALAGAEQLPYIDGHFDFVYSVHALEHIPTALKGSAFSELKRVSGAAIHFHMLPIVGEGPYSGPKEIVDEILHRDPTHSLLENIGWWRREFRQIGFNPVTASISFAHEGGPVDLGVSQLFVSNYEVGLDLHDRLRVWNADVVNQLRSNYLAAKRGLHLPAGALSNEHALTATGEWDDVVFEPTLLNINQRSVMSAKVSVSGDKGCSLRFCFVTEDGAEADLWRDFPVGTSVFSFQVSDFFPRIGSVDRSPVRRIHFGGVASGDTTVSLSVTEHGNLVFTS</sequence>